<feature type="region of interest" description="Disordered" evidence="14">
    <location>
        <begin position="57"/>
        <end position="86"/>
    </location>
</feature>
<dbReference type="EMBL" id="JANAWD010000355">
    <property type="protein sequence ID" value="KAJ3480786.1"/>
    <property type="molecule type" value="Genomic_DNA"/>
</dbReference>
<keyword evidence="11 13" id="KW-0624">Polysaccharide degradation</keyword>
<evidence type="ECO:0000259" key="17">
    <source>
        <dbReference type="PROSITE" id="PS51760"/>
    </source>
</evidence>
<dbReference type="Pfam" id="PF00331">
    <property type="entry name" value="Glyco_hydro_10"/>
    <property type="match status" value="2"/>
</dbReference>
<dbReference type="PROSITE" id="PS51760">
    <property type="entry name" value="GH10_2"/>
    <property type="match status" value="1"/>
</dbReference>
<reference evidence="18" key="1">
    <citation type="submission" date="2022-07" db="EMBL/GenBank/DDBJ databases">
        <title>Genome Sequence of Physisporinus lineatus.</title>
        <authorList>
            <person name="Buettner E."/>
        </authorList>
    </citation>
    <scope>NUCLEOTIDE SEQUENCE</scope>
    <source>
        <strain evidence="18">VT162</strain>
    </source>
</reference>
<dbReference type="SUPFAM" id="SSF57180">
    <property type="entry name" value="Cellulose-binding domain"/>
    <property type="match status" value="1"/>
</dbReference>
<comment type="subcellular location">
    <subcellularLocation>
        <location evidence="2">Secreted</location>
    </subcellularLocation>
</comment>
<evidence type="ECO:0000256" key="14">
    <source>
        <dbReference type="SAM" id="MobiDB-lite"/>
    </source>
</evidence>
<evidence type="ECO:0000256" key="8">
    <source>
        <dbReference type="ARBA" id="ARBA00022801"/>
    </source>
</evidence>
<evidence type="ECO:0000313" key="19">
    <source>
        <dbReference type="Proteomes" id="UP001212997"/>
    </source>
</evidence>
<dbReference type="InterPro" id="IPR000254">
    <property type="entry name" value="CBD"/>
</dbReference>
<feature type="compositionally biased region" description="Low complexity" evidence="14">
    <location>
        <begin position="67"/>
        <end position="85"/>
    </location>
</feature>
<feature type="domain" description="CBM1" evidence="16">
    <location>
        <begin position="19"/>
        <end position="55"/>
    </location>
</feature>
<dbReference type="GO" id="GO:0045493">
    <property type="term" value="P:xylan catabolic process"/>
    <property type="evidence" value="ECO:0007669"/>
    <property type="project" value="UniProtKB-KW"/>
</dbReference>
<dbReference type="SMART" id="SM00633">
    <property type="entry name" value="Glyco_10"/>
    <property type="match status" value="1"/>
</dbReference>
<dbReference type="PROSITE" id="PS51164">
    <property type="entry name" value="CBM1_2"/>
    <property type="match status" value="1"/>
</dbReference>
<dbReference type="Proteomes" id="UP001212997">
    <property type="component" value="Unassembled WGS sequence"/>
</dbReference>
<evidence type="ECO:0000256" key="4">
    <source>
        <dbReference type="ARBA" id="ARBA00007495"/>
    </source>
</evidence>
<evidence type="ECO:0000256" key="9">
    <source>
        <dbReference type="ARBA" id="ARBA00023277"/>
    </source>
</evidence>
<evidence type="ECO:0000259" key="16">
    <source>
        <dbReference type="PROSITE" id="PS51164"/>
    </source>
</evidence>
<keyword evidence="9 13" id="KW-0119">Carbohydrate metabolism</keyword>
<evidence type="ECO:0000256" key="15">
    <source>
        <dbReference type="SAM" id="SignalP"/>
    </source>
</evidence>
<dbReference type="Gene3D" id="3.20.20.80">
    <property type="entry name" value="Glycosidases"/>
    <property type="match status" value="1"/>
</dbReference>
<dbReference type="PANTHER" id="PTHR31490:SF35">
    <property type="entry name" value="ENDO-1,4-BETA-XYLANASE"/>
    <property type="match status" value="1"/>
</dbReference>
<dbReference type="AlphaFoldDB" id="A0AAD5V051"/>
<evidence type="ECO:0000256" key="3">
    <source>
        <dbReference type="ARBA" id="ARBA00004851"/>
    </source>
</evidence>
<dbReference type="PRINTS" id="PR00134">
    <property type="entry name" value="GLHYDRLASE10"/>
</dbReference>
<keyword evidence="7 15" id="KW-0732">Signal</keyword>
<comment type="caution">
    <text evidence="18">The sequence shown here is derived from an EMBL/GenBank/DDBJ whole genome shotgun (WGS) entry which is preliminary data.</text>
</comment>
<evidence type="ECO:0000256" key="6">
    <source>
        <dbReference type="ARBA" id="ARBA00022651"/>
    </source>
</evidence>
<evidence type="ECO:0000256" key="7">
    <source>
        <dbReference type="ARBA" id="ARBA00022729"/>
    </source>
</evidence>
<protein>
    <recommendedName>
        <fullName evidence="13">Beta-xylanase</fullName>
        <ecNumber evidence="13">3.2.1.8</ecNumber>
    </recommendedName>
</protein>
<comment type="pathway">
    <text evidence="3">Glycan degradation; xylan degradation.</text>
</comment>
<keyword evidence="10 13" id="KW-0326">Glycosidase</keyword>
<organism evidence="18 19">
    <name type="scientific">Meripilus lineatus</name>
    <dbReference type="NCBI Taxonomy" id="2056292"/>
    <lineage>
        <taxon>Eukaryota</taxon>
        <taxon>Fungi</taxon>
        <taxon>Dikarya</taxon>
        <taxon>Basidiomycota</taxon>
        <taxon>Agaricomycotina</taxon>
        <taxon>Agaricomycetes</taxon>
        <taxon>Polyporales</taxon>
        <taxon>Meripilaceae</taxon>
        <taxon>Meripilus</taxon>
    </lineage>
</organism>
<evidence type="ECO:0000256" key="2">
    <source>
        <dbReference type="ARBA" id="ARBA00004613"/>
    </source>
</evidence>
<name>A0AAD5V051_9APHY</name>
<sequence>MKLTSSFVALVALIPFAVAQSAEWGQCGGIGWTGSTTCVAGTVCTVLNSYYSQCLPGSNAPPPPSPTSSTPASPPTSTVGAPAPSGSGLHALAKSKGKLYFGTATDNSELSDQPYVAILSNSQEFGQLTPANSMKWDATEPSRGQFTFANGDTIANLAKKNGQLLRGEIEIGFFVILSTSVRLIHRLHVGHNCVWYNQLPSWVSNSGFNAATLTSVIQTHCNSWDVVNEPFNDDGTWRTDVFYNTLGTSYVSIALQAARTADPNAKLYINDYNIEGPGAKSTAMQNLIKSLKSQGVPLDGVGLQCHFIVGEVPSGLQQNIQAFANLGVEVAITELDIRMTLPSTPALLAQQQKDYQTVISACEAVEGCVGVTVWDYTDKYSWVPNTFSGQGDACPWDANLQKKAAYNGIVAGFGA</sequence>
<dbReference type="InterPro" id="IPR017853">
    <property type="entry name" value="GH"/>
</dbReference>
<gene>
    <name evidence="18" type="ORF">NLI96_g8101</name>
</gene>
<proteinExistence type="inferred from homology"/>
<dbReference type="PROSITE" id="PS00591">
    <property type="entry name" value="GH10_1"/>
    <property type="match status" value="1"/>
</dbReference>
<evidence type="ECO:0000313" key="18">
    <source>
        <dbReference type="EMBL" id="KAJ3480786.1"/>
    </source>
</evidence>
<evidence type="ECO:0000256" key="12">
    <source>
        <dbReference type="PROSITE-ProRule" id="PRU10061"/>
    </source>
</evidence>
<comment type="catalytic activity">
    <reaction evidence="1 13">
        <text>Endohydrolysis of (1-&gt;4)-beta-D-xylosidic linkages in xylans.</text>
        <dbReference type="EC" id="3.2.1.8"/>
    </reaction>
</comment>
<dbReference type="GO" id="GO:0031176">
    <property type="term" value="F:endo-1,4-beta-xylanase activity"/>
    <property type="evidence" value="ECO:0007669"/>
    <property type="project" value="UniProtKB-EC"/>
</dbReference>
<dbReference type="InterPro" id="IPR044846">
    <property type="entry name" value="GH10"/>
</dbReference>
<dbReference type="GO" id="GO:0005576">
    <property type="term" value="C:extracellular region"/>
    <property type="evidence" value="ECO:0007669"/>
    <property type="project" value="UniProtKB-SubCell"/>
</dbReference>
<dbReference type="PROSITE" id="PS00562">
    <property type="entry name" value="CBM1_1"/>
    <property type="match status" value="1"/>
</dbReference>
<dbReference type="SUPFAM" id="SSF51445">
    <property type="entry name" value="(Trans)glycosidases"/>
    <property type="match status" value="1"/>
</dbReference>
<comment type="similarity">
    <text evidence="4 13">Belongs to the glycosyl hydrolase 10 (cellulase F) family.</text>
</comment>
<evidence type="ECO:0000256" key="1">
    <source>
        <dbReference type="ARBA" id="ARBA00000681"/>
    </source>
</evidence>
<feature type="active site" description="Nucleophile" evidence="12">
    <location>
        <position position="334"/>
    </location>
</feature>
<keyword evidence="19" id="KW-1185">Reference proteome</keyword>
<keyword evidence="6" id="KW-0858">Xylan degradation</keyword>
<evidence type="ECO:0000256" key="11">
    <source>
        <dbReference type="ARBA" id="ARBA00023326"/>
    </source>
</evidence>
<feature type="chain" id="PRO_5042033075" description="Beta-xylanase" evidence="15">
    <location>
        <begin position="20"/>
        <end position="415"/>
    </location>
</feature>
<dbReference type="InterPro" id="IPR001000">
    <property type="entry name" value="GH10_dom"/>
</dbReference>
<keyword evidence="5" id="KW-0964">Secreted</keyword>
<dbReference type="GO" id="GO:0030248">
    <property type="term" value="F:cellulose binding"/>
    <property type="evidence" value="ECO:0007669"/>
    <property type="project" value="InterPro"/>
</dbReference>
<dbReference type="SMART" id="SM00236">
    <property type="entry name" value="fCBD"/>
    <property type="match status" value="1"/>
</dbReference>
<evidence type="ECO:0000256" key="13">
    <source>
        <dbReference type="RuleBase" id="RU361174"/>
    </source>
</evidence>
<keyword evidence="8 13" id="KW-0378">Hydrolase</keyword>
<feature type="signal peptide" evidence="15">
    <location>
        <begin position="1"/>
        <end position="19"/>
    </location>
</feature>
<accession>A0AAD5V051</accession>
<dbReference type="Pfam" id="PF00734">
    <property type="entry name" value="CBM_1"/>
    <property type="match status" value="1"/>
</dbReference>
<dbReference type="InterPro" id="IPR035971">
    <property type="entry name" value="CBD_sf"/>
</dbReference>
<evidence type="ECO:0000256" key="10">
    <source>
        <dbReference type="ARBA" id="ARBA00023295"/>
    </source>
</evidence>
<evidence type="ECO:0000256" key="5">
    <source>
        <dbReference type="ARBA" id="ARBA00022525"/>
    </source>
</evidence>
<dbReference type="PANTHER" id="PTHR31490">
    <property type="entry name" value="GLYCOSYL HYDROLASE"/>
    <property type="match status" value="1"/>
</dbReference>
<feature type="domain" description="GH10" evidence="17">
    <location>
        <begin position="83"/>
        <end position="412"/>
    </location>
</feature>
<dbReference type="EC" id="3.2.1.8" evidence="13"/>
<dbReference type="InterPro" id="IPR031158">
    <property type="entry name" value="GH10_AS"/>
</dbReference>